<feature type="signal peptide" evidence="1">
    <location>
        <begin position="1"/>
        <end position="20"/>
    </location>
</feature>
<feature type="domain" description="THAP4-like heme-binding" evidence="2">
    <location>
        <begin position="36"/>
        <end position="211"/>
    </location>
</feature>
<proteinExistence type="predicted"/>
<evidence type="ECO:0000313" key="4">
    <source>
        <dbReference type="Proteomes" id="UP000322822"/>
    </source>
</evidence>
<name>A0A5P2HF61_9BURK</name>
<gene>
    <name evidence="3" type="ORF">FOB72_25725</name>
</gene>
<dbReference type="AlphaFoldDB" id="A0A5P2HF61"/>
<protein>
    <submittedName>
        <fullName evidence="3">DUF1794 domain-containing protein</fullName>
    </submittedName>
</protein>
<dbReference type="Pfam" id="PF08768">
    <property type="entry name" value="THAP4_heme-bd"/>
    <property type="match status" value="1"/>
</dbReference>
<evidence type="ECO:0000313" key="3">
    <source>
        <dbReference type="EMBL" id="QET06692.1"/>
    </source>
</evidence>
<dbReference type="SUPFAM" id="SSF50814">
    <property type="entry name" value="Lipocalins"/>
    <property type="match status" value="1"/>
</dbReference>
<dbReference type="Gene3D" id="2.40.128.20">
    <property type="match status" value="1"/>
</dbReference>
<dbReference type="OrthoDB" id="9784808at2"/>
<organism evidence="3 4">
    <name type="scientific">Cupriavidus pauculus</name>
    <dbReference type="NCBI Taxonomy" id="82633"/>
    <lineage>
        <taxon>Bacteria</taxon>
        <taxon>Pseudomonadati</taxon>
        <taxon>Pseudomonadota</taxon>
        <taxon>Betaproteobacteria</taxon>
        <taxon>Burkholderiales</taxon>
        <taxon>Burkholderiaceae</taxon>
        <taxon>Cupriavidus</taxon>
    </lineage>
</organism>
<keyword evidence="1" id="KW-0732">Signal</keyword>
<sequence length="214" mass="23132">MLSGLVTAALALSVCTTAFAHGVSPKIVINGKVQDYGPLTPLIGTWKSVPGAGLDVAPGQVGSAVGKGGKASSPFYEIITFRPNIPDTNNSSESLISLSYHQAIYRKSNNHWFHDQIGYLTYDKTNNLIYDTSCIPRSVCFVAEGRPASPLVLTTRSQGIAQAQYMIRNDATNSVKVTLDVSGSTLKYRYETSLFVYGKPFVHTDNDVLTKVAH</sequence>
<dbReference type="InterPro" id="IPR012674">
    <property type="entry name" value="Calycin"/>
</dbReference>
<dbReference type="Proteomes" id="UP000322822">
    <property type="component" value="Chromosome 2"/>
</dbReference>
<evidence type="ECO:0000259" key="2">
    <source>
        <dbReference type="Pfam" id="PF08768"/>
    </source>
</evidence>
<evidence type="ECO:0000256" key="1">
    <source>
        <dbReference type="SAM" id="SignalP"/>
    </source>
</evidence>
<dbReference type="InterPro" id="IPR014878">
    <property type="entry name" value="THAP4-like_heme-bd"/>
</dbReference>
<reference evidence="3 4" key="1">
    <citation type="submission" date="2019-09" db="EMBL/GenBank/DDBJ databases">
        <title>FDA dAtabase for Regulatory Grade micrObial Sequences (FDA-ARGOS): Supporting development and validation of Infectious Disease Dx tests.</title>
        <authorList>
            <person name="Sciortino C."/>
            <person name="Tallon L."/>
            <person name="Sadzewicz L."/>
            <person name="Vavikolanu K."/>
            <person name="Mehta A."/>
            <person name="Aluvathingal J."/>
            <person name="Nadendla S."/>
            <person name="Nandy P."/>
            <person name="Geyer C."/>
            <person name="Yan Y."/>
            <person name="Sichtig H."/>
        </authorList>
    </citation>
    <scope>NUCLEOTIDE SEQUENCE [LARGE SCALE GENOMIC DNA]</scope>
    <source>
        <strain evidence="3 4">FDAARGOS_664</strain>
    </source>
</reference>
<accession>A0A5P2HF61</accession>
<feature type="chain" id="PRO_5025017644" evidence="1">
    <location>
        <begin position="21"/>
        <end position="214"/>
    </location>
</feature>
<dbReference type="EMBL" id="CP044067">
    <property type="protein sequence ID" value="QET06692.1"/>
    <property type="molecule type" value="Genomic_DNA"/>
</dbReference>